<accession>A0ACB9PYF8</accession>
<organism evidence="1 2">
    <name type="scientific">Bauhinia variegata</name>
    <name type="common">Purple orchid tree</name>
    <name type="synonym">Phanera variegata</name>
    <dbReference type="NCBI Taxonomy" id="167791"/>
    <lineage>
        <taxon>Eukaryota</taxon>
        <taxon>Viridiplantae</taxon>
        <taxon>Streptophyta</taxon>
        <taxon>Embryophyta</taxon>
        <taxon>Tracheophyta</taxon>
        <taxon>Spermatophyta</taxon>
        <taxon>Magnoliopsida</taxon>
        <taxon>eudicotyledons</taxon>
        <taxon>Gunneridae</taxon>
        <taxon>Pentapetalae</taxon>
        <taxon>rosids</taxon>
        <taxon>fabids</taxon>
        <taxon>Fabales</taxon>
        <taxon>Fabaceae</taxon>
        <taxon>Cercidoideae</taxon>
        <taxon>Cercideae</taxon>
        <taxon>Bauhiniinae</taxon>
        <taxon>Bauhinia</taxon>
    </lineage>
</organism>
<protein>
    <submittedName>
        <fullName evidence="1">Uncharacterized protein</fullName>
    </submittedName>
</protein>
<proteinExistence type="predicted"/>
<dbReference type="EMBL" id="CM039427">
    <property type="protein sequence ID" value="KAI4353864.1"/>
    <property type="molecule type" value="Genomic_DNA"/>
</dbReference>
<evidence type="ECO:0000313" key="1">
    <source>
        <dbReference type="EMBL" id="KAI4353864.1"/>
    </source>
</evidence>
<name>A0ACB9PYF8_BAUVA</name>
<comment type="caution">
    <text evidence="1">The sequence shown here is derived from an EMBL/GenBank/DDBJ whole genome shotgun (WGS) entry which is preliminary data.</text>
</comment>
<reference evidence="1 2" key="1">
    <citation type="journal article" date="2022" name="DNA Res.">
        <title>Chromosomal-level genome assembly of the orchid tree Bauhinia variegata (Leguminosae; Cercidoideae) supports the allotetraploid origin hypothesis of Bauhinia.</title>
        <authorList>
            <person name="Zhong Y."/>
            <person name="Chen Y."/>
            <person name="Zheng D."/>
            <person name="Pang J."/>
            <person name="Liu Y."/>
            <person name="Luo S."/>
            <person name="Meng S."/>
            <person name="Qian L."/>
            <person name="Wei D."/>
            <person name="Dai S."/>
            <person name="Zhou R."/>
        </authorList>
    </citation>
    <scope>NUCLEOTIDE SEQUENCE [LARGE SCALE GENOMIC DNA]</scope>
    <source>
        <strain evidence="1">BV-YZ2020</strain>
    </source>
</reference>
<sequence length="207" mass="23403">MASVKDAFAQVNPNDRTLPGMGVKQETPRQQGCEAVAVGDCPRNELPEGYYLVEAIRCKRVINGKKQYKIKWRDYPETDNTWEPLKNLRGISYMIDAFEKSICKHKGKRVACGTQHRKWQQPSTTASVADVGDAIVEIIDIKYLSPPENYTDEPFVIFSALKSSGAKVVVSNRTLKKSNPLLLANYYEQIYVLNTMQLELGIEEEGR</sequence>
<keyword evidence="2" id="KW-1185">Reference proteome</keyword>
<dbReference type="Proteomes" id="UP000828941">
    <property type="component" value="Chromosome 2"/>
</dbReference>
<evidence type="ECO:0000313" key="2">
    <source>
        <dbReference type="Proteomes" id="UP000828941"/>
    </source>
</evidence>
<gene>
    <name evidence="1" type="ORF">L6164_002787</name>
</gene>